<accession>A0A0F7LA24</accession>
<proteinExistence type="predicted"/>
<reference evidence="1" key="1">
    <citation type="journal article" date="2015" name="Front. Microbiol.">
        <title>Combining genomic sequencing methods to explore viral diversity and reveal potential virus-host interactions.</title>
        <authorList>
            <person name="Chow C.E."/>
            <person name="Winget D.M."/>
            <person name="White R.A.III."/>
            <person name="Hallam S.J."/>
            <person name="Suttle C.A."/>
        </authorList>
    </citation>
    <scope>NUCLEOTIDE SEQUENCE</scope>
    <source>
        <strain evidence="1">Oxic1_5</strain>
    </source>
</reference>
<protein>
    <submittedName>
        <fullName evidence="1">Uncharacterized protein</fullName>
    </submittedName>
</protein>
<dbReference type="EMBL" id="KR029600">
    <property type="protein sequence ID" value="AKH47926.1"/>
    <property type="molecule type" value="Genomic_DNA"/>
</dbReference>
<organism evidence="1">
    <name type="scientific">uncultured marine virus</name>
    <dbReference type="NCBI Taxonomy" id="186617"/>
    <lineage>
        <taxon>Viruses</taxon>
        <taxon>environmental samples</taxon>
    </lineage>
</organism>
<sequence>MMPCWDMENTLLSYPFSCWHLCHLASSCCGSNINCTSINLPRTTQEHSHPVYTQPSRGCYHVSSPV</sequence>
<name>A0A0F7LA24_9VIRU</name>
<evidence type="ECO:0000313" key="1">
    <source>
        <dbReference type="EMBL" id="AKH47926.1"/>
    </source>
</evidence>
<reference evidence="1" key="2">
    <citation type="submission" date="2015-03" db="EMBL/GenBank/DDBJ databases">
        <authorList>
            <person name="Chow C.-E.T."/>
            <person name="Winget D.M."/>
            <person name="White R.A.III."/>
            <person name="Hallam S.J."/>
            <person name="Suttle C.A."/>
        </authorList>
    </citation>
    <scope>NUCLEOTIDE SEQUENCE</scope>
    <source>
        <strain evidence="1">Oxic1_5</strain>
    </source>
</reference>